<evidence type="ECO:0000256" key="4">
    <source>
        <dbReference type="ARBA" id="ARBA00022723"/>
    </source>
</evidence>
<dbReference type="Gene3D" id="1.10.630.10">
    <property type="entry name" value="Cytochrome P450"/>
    <property type="match status" value="1"/>
</dbReference>
<proteinExistence type="inferred from homology"/>
<evidence type="ECO:0008006" key="10">
    <source>
        <dbReference type="Google" id="ProtNLM"/>
    </source>
</evidence>
<accession>A0A9W9X807</accession>
<evidence type="ECO:0000313" key="9">
    <source>
        <dbReference type="Proteomes" id="UP001147760"/>
    </source>
</evidence>
<organism evidence="8 9">
    <name type="scientific">Penicillium desertorum</name>
    <dbReference type="NCBI Taxonomy" id="1303715"/>
    <lineage>
        <taxon>Eukaryota</taxon>
        <taxon>Fungi</taxon>
        <taxon>Dikarya</taxon>
        <taxon>Ascomycota</taxon>
        <taxon>Pezizomycotina</taxon>
        <taxon>Eurotiomycetes</taxon>
        <taxon>Eurotiomycetidae</taxon>
        <taxon>Eurotiales</taxon>
        <taxon>Aspergillaceae</taxon>
        <taxon>Penicillium</taxon>
    </lineage>
</organism>
<dbReference type="InterPro" id="IPR002401">
    <property type="entry name" value="Cyt_P450_E_grp-I"/>
</dbReference>
<dbReference type="InterPro" id="IPR001128">
    <property type="entry name" value="Cyt_P450"/>
</dbReference>
<comment type="cofactor">
    <cofactor evidence="1">
        <name>heme</name>
        <dbReference type="ChEBI" id="CHEBI:30413"/>
    </cofactor>
</comment>
<reference evidence="8" key="2">
    <citation type="journal article" date="2023" name="IMA Fungus">
        <title>Comparative genomic study of the Penicillium genus elucidates a diverse pangenome and 15 lateral gene transfer events.</title>
        <authorList>
            <person name="Petersen C."/>
            <person name="Sorensen T."/>
            <person name="Nielsen M.R."/>
            <person name="Sondergaard T.E."/>
            <person name="Sorensen J.L."/>
            <person name="Fitzpatrick D.A."/>
            <person name="Frisvad J.C."/>
            <person name="Nielsen K.L."/>
        </authorList>
    </citation>
    <scope>NUCLEOTIDE SEQUENCE</scope>
    <source>
        <strain evidence="8">IBT 17660</strain>
    </source>
</reference>
<dbReference type="OrthoDB" id="1470350at2759"/>
<keyword evidence="3" id="KW-0349">Heme</keyword>
<dbReference type="GO" id="GO:0005506">
    <property type="term" value="F:iron ion binding"/>
    <property type="evidence" value="ECO:0007669"/>
    <property type="project" value="InterPro"/>
</dbReference>
<evidence type="ECO:0000256" key="1">
    <source>
        <dbReference type="ARBA" id="ARBA00001971"/>
    </source>
</evidence>
<evidence type="ECO:0000256" key="2">
    <source>
        <dbReference type="ARBA" id="ARBA00010617"/>
    </source>
</evidence>
<sequence>MDALTPLHAWGWIQHQMWLTSPSPGGPVSSTLLRERAIVIARLVLSLVKRPSLPLLPGPKPAPLIGNIHQLPKSLQWLELYHWSKKYGPVMHLSMGGQPLIILSTHQAAHDLLNRRSSRYSDRPRMVMAGELDLESQQLLWDVLGEWDKFGEKGVDFHHHFERAMASTIYCLNYGYRLQMGYEKELMDGKRVQAEFARTGQVGACIVDSFPSLNYLSKILTPWKKEGEELFEPERQLHVGNLKKGLNNRKWNFAKHMKDSPEAAGMPEVELAFDLGILADAGLDTSTVALDWFIVAWITSGSRGWVKRAQRNSCWTMLSVRTVYQALKTVPSWPISTLLVSSTFDSNNGQDLTVYDMTASETLRWRPVVVQGVPHFTKVEDEYMGYHIPANSTVLPNAFAITRDEAVFGEDVDNFVPERWLAEESNKEHVDVCGFNTSALKGLPHIGFGFGRRIYTGRLIARNQLFIQMARMLWSFDVEAGVVDEATGARHKVHEMDCTEGFVTQPKPFRSVMRPRGQWVRGAILEAGTTHNLDHSAVLEAAKIEKS</sequence>
<dbReference type="InterPro" id="IPR036396">
    <property type="entry name" value="Cyt_P450_sf"/>
</dbReference>
<evidence type="ECO:0000313" key="8">
    <source>
        <dbReference type="EMBL" id="KAJ5485756.1"/>
    </source>
</evidence>
<dbReference type="SUPFAM" id="SSF48264">
    <property type="entry name" value="Cytochrome P450"/>
    <property type="match status" value="1"/>
</dbReference>
<evidence type="ECO:0000256" key="6">
    <source>
        <dbReference type="ARBA" id="ARBA00023004"/>
    </source>
</evidence>
<evidence type="ECO:0000256" key="5">
    <source>
        <dbReference type="ARBA" id="ARBA00023002"/>
    </source>
</evidence>
<dbReference type="PRINTS" id="PR00463">
    <property type="entry name" value="EP450I"/>
</dbReference>
<dbReference type="AlphaFoldDB" id="A0A9W9X807"/>
<reference evidence="8" key="1">
    <citation type="submission" date="2022-12" db="EMBL/GenBank/DDBJ databases">
        <authorList>
            <person name="Petersen C."/>
        </authorList>
    </citation>
    <scope>NUCLEOTIDE SEQUENCE</scope>
    <source>
        <strain evidence="8">IBT 17660</strain>
    </source>
</reference>
<protein>
    <recommendedName>
        <fullName evidence="10">Cytochrome P450</fullName>
    </recommendedName>
</protein>
<dbReference type="GO" id="GO:0004497">
    <property type="term" value="F:monooxygenase activity"/>
    <property type="evidence" value="ECO:0007669"/>
    <property type="project" value="UniProtKB-KW"/>
</dbReference>
<dbReference type="Pfam" id="PF00067">
    <property type="entry name" value="p450"/>
    <property type="match status" value="2"/>
</dbReference>
<dbReference type="PANTHER" id="PTHR46300:SF1">
    <property type="entry name" value="P450, PUTATIVE (EUROFUNG)-RELATED"/>
    <property type="match status" value="1"/>
</dbReference>
<gene>
    <name evidence="8" type="ORF">N7530_000056</name>
</gene>
<dbReference type="GO" id="GO:0043386">
    <property type="term" value="P:mycotoxin biosynthetic process"/>
    <property type="evidence" value="ECO:0007669"/>
    <property type="project" value="UniProtKB-ARBA"/>
</dbReference>
<keyword evidence="7" id="KW-0503">Monooxygenase</keyword>
<keyword evidence="4" id="KW-0479">Metal-binding</keyword>
<evidence type="ECO:0000256" key="3">
    <source>
        <dbReference type="ARBA" id="ARBA00022617"/>
    </source>
</evidence>
<dbReference type="Proteomes" id="UP001147760">
    <property type="component" value="Unassembled WGS sequence"/>
</dbReference>
<name>A0A9W9X807_9EURO</name>
<dbReference type="InterPro" id="IPR050364">
    <property type="entry name" value="Cytochrome_P450_fung"/>
</dbReference>
<dbReference type="GO" id="GO:0016705">
    <property type="term" value="F:oxidoreductase activity, acting on paired donors, with incorporation or reduction of molecular oxygen"/>
    <property type="evidence" value="ECO:0007669"/>
    <property type="project" value="InterPro"/>
</dbReference>
<keyword evidence="5" id="KW-0560">Oxidoreductase</keyword>
<keyword evidence="6" id="KW-0408">Iron</keyword>
<comment type="caution">
    <text evidence="8">The sequence shown here is derived from an EMBL/GenBank/DDBJ whole genome shotgun (WGS) entry which is preliminary data.</text>
</comment>
<dbReference type="GO" id="GO:0020037">
    <property type="term" value="F:heme binding"/>
    <property type="evidence" value="ECO:0007669"/>
    <property type="project" value="InterPro"/>
</dbReference>
<comment type="similarity">
    <text evidence="2">Belongs to the cytochrome P450 family.</text>
</comment>
<keyword evidence="9" id="KW-1185">Reference proteome</keyword>
<evidence type="ECO:0000256" key="7">
    <source>
        <dbReference type="ARBA" id="ARBA00023033"/>
    </source>
</evidence>
<dbReference type="EMBL" id="JAPWDO010000001">
    <property type="protein sequence ID" value="KAJ5485756.1"/>
    <property type="molecule type" value="Genomic_DNA"/>
</dbReference>
<dbReference type="PANTHER" id="PTHR46300">
    <property type="entry name" value="P450, PUTATIVE (EUROFUNG)-RELATED-RELATED"/>
    <property type="match status" value="1"/>
</dbReference>